<dbReference type="InterPro" id="IPR036047">
    <property type="entry name" value="F-box-like_dom_sf"/>
</dbReference>
<dbReference type="Proteomes" id="UP000825935">
    <property type="component" value="Chromosome 5"/>
</dbReference>
<dbReference type="OrthoDB" id="550575at2759"/>
<evidence type="ECO:0000259" key="2">
    <source>
        <dbReference type="Pfam" id="PF18791"/>
    </source>
</evidence>
<organism evidence="3 4">
    <name type="scientific">Ceratopteris richardii</name>
    <name type="common">Triangle waterfern</name>
    <dbReference type="NCBI Taxonomy" id="49495"/>
    <lineage>
        <taxon>Eukaryota</taxon>
        <taxon>Viridiplantae</taxon>
        <taxon>Streptophyta</taxon>
        <taxon>Embryophyta</taxon>
        <taxon>Tracheophyta</taxon>
        <taxon>Polypodiopsida</taxon>
        <taxon>Polypodiidae</taxon>
        <taxon>Polypodiales</taxon>
        <taxon>Pteridineae</taxon>
        <taxon>Pteridaceae</taxon>
        <taxon>Parkerioideae</taxon>
        <taxon>Ceratopteris</taxon>
    </lineage>
</organism>
<evidence type="ECO:0000259" key="1">
    <source>
        <dbReference type="Pfam" id="PF18511"/>
    </source>
</evidence>
<protein>
    <recommendedName>
        <fullName evidence="5">F-box domain-containing protein</fullName>
    </recommendedName>
</protein>
<keyword evidence="4" id="KW-1185">Reference proteome</keyword>
<gene>
    <name evidence="3" type="ORF">KP509_05G036600</name>
</gene>
<feature type="domain" description="COI1 F-box" evidence="1">
    <location>
        <begin position="21"/>
        <end position="58"/>
    </location>
</feature>
<dbReference type="AlphaFoldDB" id="A0A8T2USD4"/>
<evidence type="ECO:0000313" key="4">
    <source>
        <dbReference type="Proteomes" id="UP000825935"/>
    </source>
</evidence>
<dbReference type="Pfam" id="PF18511">
    <property type="entry name" value="F-box_5"/>
    <property type="match status" value="1"/>
</dbReference>
<dbReference type="Gene3D" id="1.20.1280.50">
    <property type="match status" value="1"/>
</dbReference>
<dbReference type="InterPro" id="IPR041101">
    <property type="entry name" value="Transp_inhibit"/>
</dbReference>
<evidence type="ECO:0000313" key="3">
    <source>
        <dbReference type="EMBL" id="KAH7436806.1"/>
    </source>
</evidence>
<dbReference type="SMART" id="SM00367">
    <property type="entry name" value="LRR_CC"/>
    <property type="match status" value="5"/>
</dbReference>
<proteinExistence type="predicted"/>
<dbReference type="InterPro" id="IPR041567">
    <property type="entry name" value="COI1_F-box"/>
</dbReference>
<sequence length="602" mass="67468">MAHSKACRNGTDSCTQRHIDLPDLALERIISFVECPQTRASISLVCKKWYDMESYTRREVTVAFCYTTAPCRLTERFPNLQSLRVKGKPRADMFKLMPENWGAYAEPWAVEVSLNCRWLTSLHFRRMVVSDLDLLKLAQARGNMLTSLKLDRCSGFSTVGLEYVARHCRELKVLFLDDSTIREHSGKWLTELARYNSSLEVLNYHSTDLINFDISDLDAIAMNCKSLSSLRVSEVELSKLTTVLSRTTSLKELAGVCFSSISDLNHGQGNGNICLPSGLTSLGVMYMGDDYGDSSIIPLIEPLATSVKKLDLQLAGLSLEGHCKLLWSFKNLDTLEVLNGVGDEGLEVVGANCKNLRRLRVESGDADFQQGYVTQRGLVAVARGCEKLEYIALYMSDINNAALEVLGEWCPNLKDFRVVLLLDEFPNRDFPLDRGVRALLEGCHDLNRLALYLKRGALSNTGMSYIGKLGKKLRYILLGQVGHSDEGFSWLADGCPRLERLEMRDCVFTEGSIAKSLVKLKSLKYVWVQGYRATSHGHELLAMTVKPHWNIEFIPEQKGCNGGHEGLDPWSSEELTRPAQFLAYHSLVGKRKDCPETVIQLA</sequence>
<dbReference type="FunFam" id="3.80.10.10:FF:000124">
    <property type="entry name" value="Coronatine-insensitive protein 1"/>
    <property type="match status" value="1"/>
</dbReference>
<reference evidence="3" key="1">
    <citation type="submission" date="2021-08" db="EMBL/GenBank/DDBJ databases">
        <title>WGS assembly of Ceratopteris richardii.</title>
        <authorList>
            <person name="Marchant D.B."/>
            <person name="Chen G."/>
            <person name="Jenkins J."/>
            <person name="Shu S."/>
            <person name="Leebens-Mack J."/>
            <person name="Grimwood J."/>
            <person name="Schmutz J."/>
            <person name="Soltis P."/>
            <person name="Soltis D."/>
            <person name="Chen Z.-H."/>
        </authorList>
    </citation>
    <scope>NUCLEOTIDE SEQUENCE</scope>
    <source>
        <strain evidence="3">Whitten #5841</strain>
        <tissue evidence="3">Leaf</tissue>
    </source>
</reference>
<dbReference type="InterPro" id="IPR032675">
    <property type="entry name" value="LRR_dom_sf"/>
</dbReference>
<evidence type="ECO:0008006" key="5">
    <source>
        <dbReference type="Google" id="ProtNLM"/>
    </source>
</evidence>
<feature type="domain" description="Transport inhibitor response 1" evidence="2">
    <location>
        <begin position="78"/>
        <end position="124"/>
    </location>
</feature>
<name>A0A8T2USD4_CERRI</name>
<dbReference type="InterPro" id="IPR006553">
    <property type="entry name" value="Leu-rich_rpt_Cys-con_subtyp"/>
</dbReference>
<dbReference type="Pfam" id="PF18791">
    <property type="entry name" value="Transp_inhibit"/>
    <property type="match status" value="1"/>
</dbReference>
<dbReference type="CDD" id="cd22159">
    <property type="entry name" value="F-box_AtTIR1-like"/>
    <property type="match status" value="1"/>
</dbReference>
<dbReference type="SUPFAM" id="SSF52047">
    <property type="entry name" value="RNI-like"/>
    <property type="match status" value="1"/>
</dbReference>
<dbReference type="EMBL" id="CM035410">
    <property type="protein sequence ID" value="KAH7436806.1"/>
    <property type="molecule type" value="Genomic_DNA"/>
</dbReference>
<dbReference type="PANTHER" id="PTHR16134">
    <property type="entry name" value="F-BOX/TPR REPEAT PROTEIN POF3"/>
    <property type="match status" value="1"/>
</dbReference>
<dbReference type="Gene3D" id="3.80.10.10">
    <property type="entry name" value="Ribonuclease Inhibitor"/>
    <property type="match status" value="1"/>
</dbReference>
<dbReference type="SUPFAM" id="SSF81383">
    <property type="entry name" value="F-box domain"/>
    <property type="match status" value="1"/>
</dbReference>
<dbReference type="OMA" id="CYTATPD"/>
<comment type="caution">
    <text evidence="3">The sequence shown here is derived from an EMBL/GenBank/DDBJ whole genome shotgun (WGS) entry which is preliminary data.</text>
</comment>
<dbReference type="PANTHER" id="PTHR16134:SF43">
    <property type="entry name" value="CORONATINE-INSENSITIVE PROTEIN 1"/>
    <property type="match status" value="1"/>
</dbReference>
<accession>A0A8T2USD4</accession>